<comment type="subcellular location">
    <subcellularLocation>
        <location evidence="1">Secreted</location>
        <location evidence="1">Extracellular space</location>
    </subcellularLocation>
</comment>
<accession>A0ABD2WUZ2</accession>
<evidence type="ECO:0000256" key="6">
    <source>
        <dbReference type="ARBA" id="ARBA00023157"/>
    </source>
</evidence>
<evidence type="ECO:0000259" key="9">
    <source>
        <dbReference type="PROSITE" id="PS50240"/>
    </source>
</evidence>
<keyword evidence="3 7" id="KW-0645">Protease</keyword>
<dbReference type="GO" id="GO:0006508">
    <property type="term" value="P:proteolysis"/>
    <property type="evidence" value="ECO:0007669"/>
    <property type="project" value="UniProtKB-KW"/>
</dbReference>
<comment type="similarity">
    <text evidence="2">Belongs to the peptidase S1 family.</text>
</comment>
<dbReference type="AlphaFoldDB" id="A0ABD2WUZ2"/>
<dbReference type="PANTHER" id="PTHR24276:SF98">
    <property type="entry name" value="FI18310P1-RELATED"/>
    <property type="match status" value="1"/>
</dbReference>
<dbReference type="InterPro" id="IPR033116">
    <property type="entry name" value="TRYPSIN_SER"/>
</dbReference>
<feature type="domain" description="Peptidase S1" evidence="9">
    <location>
        <begin position="25"/>
        <end position="249"/>
    </location>
</feature>
<keyword evidence="11" id="KW-1185">Reference proteome</keyword>
<dbReference type="InterPro" id="IPR009003">
    <property type="entry name" value="Peptidase_S1_PA"/>
</dbReference>
<evidence type="ECO:0000256" key="5">
    <source>
        <dbReference type="ARBA" id="ARBA00022825"/>
    </source>
</evidence>
<dbReference type="InterPro" id="IPR018114">
    <property type="entry name" value="TRYPSIN_HIS"/>
</dbReference>
<dbReference type="Gene3D" id="2.40.10.10">
    <property type="entry name" value="Trypsin-like serine proteases"/>
    <property type="match status" value="1"/>
</dbReference>
<evidence type="ECO:0000256" key="8">
    <source>
        <dbReference type="SAM" id="SignalP"/>
    </source>
</evidence>
<name>A0ABD2WUZ2_9HYME</name>
<gene>
    <name evidence="10" type="ORF">TKK_009349</name>
</gene>
<dbReference type="PRINTS" id="PR00722">
    <property type="entry name" value="CHYMOTRYPSIN"/>
</dbReference>
<proteinExistence type="inferred from homology"/>
<evidence type="ECO:0000313" key="11">
    <source>
        <dbReference type="Proteomes" id="UP001627154"/>
    </source>
</evidence>
<evidence type="ECO:0000256" key="3">
    <source>
        <dbReference type="ARBA" id="ARBA00022670"/>
    </source>
</evidence>
<dbReference type="InterPro" id="IPR043504">
    <property type="entry name" value="Peptidase_S1_PA_chymotrypsin"/>
</dbReference>
<keyword evidence="5 7" id="KW-0720">Serine protease</keyword>
<dbReference type="Proteomes" id="UP001627154">
    <property type="component" value="Unassembled WGS sequence"/>
</dbReference>
<comment type="caution">
    <text evidence="10">The sequence shown here is derived from an EMBL/GenBank/DDBJ whole genome shotgun (WGS) entry which is preliminary data.</text>
</comment>
<evidence type="ECO:0000256" key="1">
    <source>
        <dbReference type="ARBA" id="ARBA00004239"/>
    </source>
</evidence>
<feature type="chain" id="PRO_5044882646" description="Peptidase S1 domain-containing protein" evidence="8">
    <location>
        <begin position="21"/>
        <end position="251"/>
    </location>
</feature>
<dbReference type="PANTHER" id="PTHR24276">
    <property type="entry name" value="POLYSERASE-RELATED"/>
    <property type="match status" value="1"/>
</dbReference>
<dbReference type="SUPFAM" id="SSF50494">
    <property type="entry name" value="Trypsin-like serine proteases"/>
    <property type="match status" value="1"/>
</dbReference>
<dbReference type="GO" id="GO:0008236">
    <property type="term" value="F:serine-type peptidase activity"/>
    <property type="evidence" value="ECO:0007669"/>
    <property type="project" value="UniProtKB-KW"/>
</dbReference>
<keyword evidence="8" id="KW-0732">Signal</keyword>
<evidence type="ECO:0000256" key="4">
    <source>
        <dbReference type="ARBA" id="ARBA00022801"/>
    </source>
</evidence>
<reference evidence="10 11" key="1">
    <citation type="journal article" date="2024" name="bioRxiv">
        <title>A reference genome for Trichogramma kaykai: A tiny desert-dwelling parasitoid wasp with competing sex-ratio distorters.</title>
        <authorList>
            <person name="Culotta J."/>
            <person name="Lindsey A.R."/>
        </authorList>
    </citation>
    <scope>NUCLEOTIDE SEQUENCE [LARGE SCALE GENOMIC DNA]</scope>
    <source>
        <strain evidence="10 11">KSX58</strain>
    </source>
</reference>
<organism evidence="10 11">
    <name type="scientific">Trichogramma kaykai</name>
    <dbReference type="NCBI Taxonomy" id="54128"/>
    <lineage>
        <taxon>Eukaryota</taxon>
        <taxon>Metazoa</taxon>
        <taxon>Ecdysozoa</taxon>
        <taxon>Arthropoda</taxon>
        <taxon>Hexapoda</taxon>
        <taxon>Insecta</taxon>
        <taxon>Pterygota</taxon>
        <taxon>Neoptera</taxon>
        <taxon>Endopterygota</taxon>
        <taxon>Hymenoptera</taxon>
        <taxon>Apocrita</taxon>
        <taxon>Proctotrupomorpha</taxon>
        <taxon>Chalcidoidea</taxon>
        <taxon>Trichogrammatidae</taxon>
        <taxon>Trichogramma</taxon>
    </lineage>
</organism>
<dbReference type="PROSITE" id="PS00135">
    <property type="entry name" value="TRYPSIN_SER"/>
    <property type="match status" value="1"/>
</dbReference>
<dbReference type="PROSITE" id="PS00134">
    <property type="entry name" value="TRYPSIN_HIS"/>
    <property type="match status" value="1"/>
</dbReference>
<dbReference type="Pfam" id="PF00089">
    <property type="entry name" value="Trypsin"/>
    <property type="match status" value="1"/>
</dbReference>
<evidence type="ECO:0000256" key="2">
    <source>
        <dbReference type="ARBA" id="ARBA00007664"/>
    </source>
</evidence>
<dbReference type="GO" id="GO:0005576">
    <property type="term" value="C:extracellular region"/>
    <property type="evidence" value="ECO:0007669"/>
    <property type="project" value="UniProtKB-SubCell"/>
</dbReference>
<dbReference type="EMBL" id="JBJJXI010000069">
    <property type="protein sequence ID" value="KAL3396760.1"/>
    <property type="molecule type" value="Genomic_DNA"/>
</dbReference>
<keyword evidence="4 7" id="KW-0378">Hydrolase</keyword>
<dbReference type="SMART" id="SM00020">
    <property type="entry name" value="Tryp_SPc"/>
    <property type="match status" value="1"/>
</dbReference>
<sequence length="251" mass="27715">MKQLLILAFSFVLFTGLAFCKKGRIVGGSVVPLIELHPYQVSLSNPLDGHYCGGAIISPFHILTAAHCVVPYRKNSVIYTGSAHANAGDVHHIVEISTHSNYVGAETFWAYDIAIIKLQNPIIYNARQLPVKLPLRPVQSNDLATIAGWGYLKQNETSTSSILRVARMRMHSGEECKTKHDSDINPEVQICAFNSFGVGACQGDSGGPLVGQDGRVYGITSWVRGCGKGHRDVYTNVFRFRNWIERILYHS</sequence>
<dbReference type="CDD" id="cd00190">
    <property type="entry name" value="Tryp_SPc"/>
    <property type="match status" value="1"/>
</dbReference>
<dbReference type="InterPro" id="IPR050430">
    <property type="entry name" value="Peptidase_S1"/>
</dbReference>
<dbReference type="FunFam" id="2.40.10.10:FF:000036">
    <property type="entry name" value="Trypsin beta"/>
    <property type="match status" value="1"/>
</dbReference>
<evidence type="ECO:0000313" key="10">
    <source>
        <dbReference type="EMBL" id="KAL3396760.1"/>
    </source>
</evidence>
<evidence type="ECO:0000256" key="7">
    <source>
        <dbReference type="RuleBase" id="RU363034"/>
    </source>
</evidence>
<protein>
    <recommendedName>
        <fullName evidence="9">Peptidase S1 domain-containing protein</fullName>
    </recommendedName>
</protein>
<feature type="signal peptide" evidence="8">
    <location>
        <begin position="1"/>
        <end position="20"/>
    </location>
</feature>
<dbReference type="FunFam" id="2.40.10.10:FF:000068">
    <property type="entry name" value="transmembrane protease serine 2"/>
    <property type="match status" value="1"/>
</dbReference>
<dbReference type="InterPro" id="IPR001314">
    <property type="entry name" value="Peptidase_S1A"/>
</dbReference>
<keyword evidence="6" id="KW-1015">Disulfide bond</keyword>
<dbReference type="InterPro" id="IPR001254">
    <property type="entry name" value="Trypsin_dom"/>
</dbReference>
<dbReference type="PROSITE" id="PS50240">
    <property type="entry name" value="TRYPSIN_DOM"/>
    <property type="match status" value="1"/>
</dbReference>